<dbReference type="SUPFAM" id="SSF54593">
    <property type="entry name" value="Glyoxalase/Bleomycin resistance protein/Dihydroxybiphenyl dioxygenase"/>
    <property type="match status" value="1"/>
</dbReference>
<name>A0ABX0UAC9_9FLAO</name>
<keyword evidence="2" id="KW-1185">Reference proteome</keyword>
<protein>
    <recommendedName>
        <fullName evidence="3">VOC domain-containing protein</fullName>
    </recommendedName>
</protein>
<dbReference type="Proteomes" id="UP000745859">
    <property type="component" value="Unassembled WGS sequence"/>
</dbReference>
<reference evidence="1 2" key="1">
    <citation type="submission" date="2020-03" db="EMBL/GenBank/DDBJ databases">
        <title>Genomic Encyclopedia of Type Strains, Phase IV (KMG-IV): sequencing the most valuable type-strain genomes for metagenomic binning, comparative biology and taxonomic classification.</title>
        <authorList>
            <person name="Goeker M."/>
        </authorList>
    </citation>
    <scope>NUCLEOTIDE SEQUENCE [LARGE SCALE GENOMIC DNA]</scope>
    <source>
        <strain evidence="1 2">DSM 101599</strain>
    </source>
</reference>
<dbReference type="InterPro" id="IPR029068">
    <property type="entry name" value="Glyas_Bleomycin-R_OHBP_Dase"/>
</dbReference>
<sequence length="107" mass="12347">MEYKFSHIGIPTTEEKEWDGFFEPGKVHFTEFDKDEFNVEWVKFDADSPWHELVTTQPHVAYLVDNIEEAIAGKDVIVKTFSPAEGVRVVFVAHNGSPVEFMEIKEE</sequence>
<proteinExistence type="predicted"/>
<dbReference type="EMBL" id="JAASQL010000002">
    <property type="protein sequence ID" value="NIJ45324.1"/>
    <property type="molecule type" value="Genomic_DNA"/>
</dbReference>
<evidence type="ECO:0008006" key="3">
    <source>
        <dbReference type="Google" id="ProtNLM"/>
    </source>
</evidence>
<gene>
    <name evidence="1" type="ORF">FHR24_001792</name>
</gene>
<accession>A0ABX0UAC9</accession>
<organism evidence="1 2">
    <name type="scientific">Wenyingzhuangia heitensis</name>
    <dbReference type="NCBI Taxonomy" id="1487859"/>
    <lineage>
        <taxon>Bacteria</taxon>
        <taxon>Pseudomonadati</taxon>
        <taxon>Bacteroidota</taxon>
        <taxon>Flavobacteriia</taxon>
        <taxon>Flavobacteriales</taxon>
        <taxon>Flavobacteriaceae</taxon>
        <taxon>Wenyingzhuangia</taxon>
    </lineage>
</organism>
<dbReference type="RefSeq" id="WP_167187185.1">
    <property type="nucleotide sequence ID" value="NZ_JAASQL010000002.1"/>
</dbReference>
<evidence type="ECO:0000313" key="2">
    <source>
        <dbReference type="Proteomes" id="UP000745859"/>
    </source>
</evidence>
<evidence type="ECO:0000313" key="1">
    <source>
        <dbReference type="EMBL" id="NIJ45324.1"/>
    </source>
</evidence>
<comment type="caution">
    <text evidence="1">The sequence shown here is derived from an EMBL/GenBank/DDBJ whole genome shotgun (WGS) entry which is preliminary data.</text>
</comment>